<dbReference type="SUPFAM" id="SSF53335">
    <property type="entry name" value="S-adenosyl-L-methionine-dependent methyltransferases"/>
    <property type="match status" value="1"/>
</dbReference>
<comment type="caution">
    <text evidence="2">The sequence shown here is derived from an EMBL/GenBank/DDBJ whole genome shotgun (WGS) entry which is preliminary data.</text>
</comment>
<dbReference type="RefSeq" id="WP_183207717.1">
    <property type="nucleotide sequence ID" value="NZ_JAAAMM010000002.1"/>
</dbReference>
<evidence type="ECO:0000259" key="1">
    <source>
        <dbReference type="Pfam" id="PF05050"/>
    </source>
</evidence>
<sequence length="252" mass="27374">MVDSKQIWIGGRQFLIHVLGGGDAYSSSLGSRFGDDLLQTVSSRLSEDSIALDIGANIGLTACALSQVARHVYAFEPNPPVFDLLRTNVEANGLQNVVIRQMAVGANAGEAYFAGDSAFGHVTQKETSVVVPMGTVDGIVDALGLDRVDFIKVDVEGFEPQVLKGALQTIERFNPIIYLEFNSWCLMAFGETNPMLFARWICHHFQQRQMVGKGNDASETIATAEAIVYSNVVLNNSVNDLILRRRPASPVA</sequence>
<feature type="domain" description="Methyltransferase FkbM" evidence="1">
    <location>
        <begin position="53"/>
        <end position="183"/>
    </location>
</feature>
<dbReference type="Gene3D" id="3.40.50.150">
    <property type="entry name" value="Vaccinia Virus protein VP39"/>
    <property type="match status" value="1"/>
</dbReference>
<keyword evidence="2" id="KW-0489">Methyltransferase</keyword>
<gene>
    <name evidence="2" type="ORF">GGR03_002137</name>
</gene>
<dbReference type="GO" id="GO:0008168">
    <property type="term" value="F:methyltransferase activity"/>
    <property type="evidence" value="ECO:0007669"/>
    <property type="project" value="UniProtKB-KW"/>
</dbReference>
<accession>A0A7W6MPN2</accession>
<dbReference type="InterPro" id="IPR052514">
    <property type="entry name" value="SAM-dependent_MTase"/>
</dbReference>
<proteinExistence type="predicted"/>
<dbReference type="Pfam" id="PF05050">
    <property type="entry name" value="Methyltransf_21"/>
    <property type="match status" value="1"/>
</dbReference>
<reference evidence="2 3" key="1">
    <citation type="submission" date="2020-08" db="EMBL/GenBank/DDBJ databases">
        <title>Genomic Encyclopedia of Type Strains, Phase IV (KMG-IV): sequencing the most valuable type-strain genomes for metagenomic binning, comparative biology and taxonomic classification.</title>
        <authorList>
            <person name="Goeker M."/>
        </authorList>
    </citation>
    <scope>NUCLEOTIDE SEQUENCE [LARGE SCALE GENOMIC DNA]</scope>
    <source>
        <strain evidence="2 3">DSM 103570</strain>
    </source>
</reference>
<dbReference type="AlphaFoldDB" id="A0A7W6MPN2"/>
<dbReference type="PANTHER" id="PTHR34203">
    <property type="entry name" value="METHYLTRANSFERASE, FKBM FAMILY PROTEIN"/>
    <property type="match status" value="1"/>
</dbReference>
<evidence type="ECO:0000313" key="2">
    <source>
        <dbReference type="EMBL" id="MBB4003062.1"/>
    </source>
</evidence>
<protein>
    <submittedName>
        <fullName evidence="2">FkbM family methyltransferase</fullName>
    </submittedName>
</protein>
<name>A0A7W6MPN2_9HYPH</name>
<dbReference type="NCBIfam" id="TIGR01444">
    <property type="entry name" value="fkbM_fam"/>
    <property type="match status" value="1"/>
</dbReference>
<keyword evidence="2" id="KW-0808">Transferase</keyword>
<organism evidence="2 3">
    <name type="scientific">Aurantimonas endophytica</name>
    <dbReference type="NCBI Taxonomy" id="1522175"/>
    <lineage>
        <taxon>Bacteria</taxon>
        <taxon>Pseudomonadati</taxon>
        <taxon>Pseudomonadota</taxon>
        <taxon>Alphaproteobacteria</taxon>
        <taxon>Hyphomicrobiales</taxon>
        <taxon>Aurantimonadaceae</taxon>
        <taxon>Aurantimonas</taxon>
    </lineage>
</organism>
<dbReference type="PANTHER" id="PTHR34203:SF15">
    <property type="entry name" value="SLL1173 PROTEIN"/>
    <property type="match status" value="1"/>
</dbReference>
<dbReference type="GO" id="GO:0032259">
    <property type="term" value="P:methylation"/>
    <property type="evidence" value="ECO:0007669"/>
    <property type="project" value="UniProtKB-KW"/>
</dbReference>
<dbReference type="Proteomes" id="UP000588647">
    <property type="component" value="Unassembled WGS sequence"/>
</dbReference>
<dbReference type="EMBL" id="JACIEM010000002">
    <property type="protein sequence ID" value="MBB4003062.1"/>
    <property type="molecule type" value="Genomic_DNA"/>
</dbReference>
<evidence type="ECO:0000313" key="3">
    <source>
        <dbReference type="Proteomes" id="UP000588647"/>
    </source>
</evidence>
<dbReference type="InterPro" id="IPR029063">
    <property type="entry name" value="SAM-dependent_MTases_sf"/>
</dbReference>
<keyword evidence="3" id="KW-1185">Reference proteome</keyword>
<dbReference type="InterPro" id="IPR006342">
    <property type="entry name" value="FkbM_mtfrase"/>
</dbReference>